<gene>
    <name evidence="2" type="ORF">NCTC13315_02252</name>
</gene>
<accession>A0A378I4M8</accession>
<keyword evidence="3" id="KW-1185">Reference proteome</keyword>
<dbReference type="Proteomes" id="UP000254968">
    <property type="component" value="Unassembled WGS sequence"/>
</dbReference>
<evidence type="ECO:0000313" key="3">
    <source>
        <dbReference type="Proteomes" id="UP000254968"/>
    </source>
</evidence>
<dbReference type="RefSeq" id="WP_115303373.1">
    <property type="nucleotide sequence ID" value="NZ_CAAAHO010000002.1"/>
</dbReference>
<reference evidence="2 3" key="1">
    <citation type="submission" date="2018-06" db="EMBL/GenBank/DDBJ databases">
        <authorList>
            <consortium name="Pathogen Informatics"/>
            <person name="Doyle S."/>
        </authorList>
    </citation>
    <scope>NUCLEOTIDE SEQUENCE [LARGE SCALE GENOMIC DNA]</scope>
    <source>
        <strain evidence="2 3">NCTC13315</strain>
    </source>
</reference>
<name>A0A378I4M8_9GAMM</name>
<dbReference type="AlphaFoldDB" id="A0A378I4M8"/>
<protein>
    <submittedName>
        <fullName evidence="2">Thaumatin domain-containing protein</fullName>
    </submittedName>
</protein>
<dbReference type="EMBL" id="UGNV01000001">
    <property type="protein sequence ID" value="STX29700.1"/>
    <property type="molecule type" value="Genomic_DNA"/>
</dbReference>
<proteinExistence type="predicted"/>
<feature type="chain" id="PRO_5016978558" evidence="1">
    <location>
        <begin position="24"/>
        <end position="762"/>
    </location>
</feature>
<sequence length="762" mass="82881">MKLLQYYKALSLLCFLSLSTVFAAKDPIGVSLSPAGGFPLQTQLGGNYTISYTLVNNLPTKKRVNVFVYKQKGNLFVVNNQCNTILNPAGRAGSACNVSINFIPTDFGRATIQLAMQYDNNIVPIPPVKTRVTSNPPPPPPPPPVTGVITWPGRNQGTALVDANGNGVGSFVANAFDTTGQPVIYTFGLNGPGTILGNQNGFFLLSNAIGQNETAQVTATAIDALPVVGGPIPIVRSNIPAKRIAIYNNSPIPIYPIIETPIQPVDHWLQAQFQVTNINTDTFEHTNLYRVYINPLTGGIPPGRYAIVSVPFYSALTTNPTPSTPDQYIDWWNAVRVYLYDYFPSLAIAYNADRQNPVTPLTPALFCEIGSACLGPLPTYASTTGLPLNSPSQLTEYTFANVVTGLSVPYPIDRNYVDYDISYVDHTYLPVAMESYGNSMIGYTGTVMDLVNFRSIVHNFINTEQWPIYVATPQYPAPKVPGTYNVLIGNQPLTEPNTTQTVAELTTYWLSCLNNIAHPRHLQCLNVNDLFTKNYANYQTLCLDNTPLSTLNLLQHVYGWVAFTCTGVTNNLASTPGANYTQAENSYQILQYTPPFNPYVQLIHSATYLNMNAYAFSIDDAVGNMNVRGAGVVIAIGGAQGLPNPNPFNKNATANVNLGAPVSGGASWLSYGICSATPNQNFDQGVFSFQIQTVTYPCVITLQDSNNLIYRFTVLAPPPFQGGNTSTYINCNLSPPSTQAWCQGINIDFNTRHDIDTPSPVI</sequence>
<evidence type="ECO:0000256" key="1">
    <source>
        <dbReference type="SAM" id="SignalP"/>
    </source>
</evidence>
<organism evidence="2 3">
    <name type="scientific">Legionella beliardensis</name>
    <dbReference type="NCBI Taxonomy" id="91822"/>
    <lineage>
        <taxon>Bacteria</taxon>
        <taxon>Pseudomonadati</taxon>
        <taxon>Pseudomonadota</taxon>
        <taxon>Gammaproteobacteria</taxon>
        <taxon>Legionellales</taxon>
        <taxon>Legionellaceae</taxon>
        <taxon>Legionella</taxon>
    </lineage>
</organism>
<evidence type="ECO:0000313" key="2">
    <source>
        <dbReference type="EMBL" id="STX29700.1"/>
    </source>
</evidence>
<dbReference type="OrthoDB" id="8856867at2"/>
<feature type="signal peptide" evidence="1">
    <location>
        <begin position="1"/>
        <end position="23"/>
    </location>
</feature>
<keyword evidence="1" id="KW-0732">Signal</keyword>